<proteinExistence type="predicted"/>
<comment type="subcellular location">
    <subcellularLocation>
        <location evidence="1">Cell membrane</location>
        <topology evidence="1">Multi-pass membrane protein</topology>
    </subcellularLocation>
</comment>
<keyword evidence="6 7" id="KW-0472">Membrane</keyword>
<dbReference type="EMBL" id="CP127295">
    <property type="protein sequence ID" value="WIX99199.1"/>
    <property type="molecule type" value="Genomic_DNA"/>
</dbReference>
<keyword evidence="2" id="KW-0813">Transport</keyword>
<evidence type="ECO:0000256" key="2">
    <source>
        <dbReference type="ARBA" id="ARBA00022448"/>
    </source>
</evidence>
<keyword evidence="5 7" id="KW-1133">Transmembrane helix</keyword>
<dbReference type="SUPFAM" id="SSF103473">
    <property type="entry name" value="MFS general substrate transporter"/>
    <property type="match status" value="1"/>
</dbReference>
<keyword evidence="3" id="KW-1003">Cell membrane</keyword>
<evidence type="ECO:0000256" key="5">
    <source>
        <dbReference type="ARBA" id="ARBA00022989"/>
    </source>
</evidence>
<protein>
    <submittedName>
        <fullName evidence="8">MFS transporter</fullName>
    </submittedName>
</protein>
<name>A0A9Y2JK59_9PSEU</name>
<feature type="transmembrane region" description="Helical" evidence="7">
    <location>
        <begin position="16"/>
        <end position="38"/>
    </location>
</feature>
<dbReference type="AlphaFoldDB" id="A0A9Y2JK59"/>
<feature type="transmembrane region" description="Helical" evidence="7">
    <location>
        <begin position="50"/>
        <end position="69"/>
    </location>
</feature>
<dbReference type="PANTHER" id="PTHR23517:SF3">
    <property type="entry name" value="INTEGRAL MEMBRANE TRANSPORT PROTEIN"/>
    <property type="match status" value="1"/>
</dbReference>
<accession>A0A9Y2JK59</accession>
<keyword evidence="4 7" id="KW-0812">Transmembrane</keyword>
<feature type="transmembrane region" description="Helical" evidence="7">
    <location>
        <begin position="214"/>
        <end position="239"/>
    </location>
</feature>
<organism evidence="8 9">
    <name type="scientific">Amycolatopsis mongoliensis</name>
    <dbReference type="NCBI Taxonomy" id="715475"/>
    <lineage>
        <taxon>Bacteria</taxon>
        <taxon>Bacillati</taxon>
        <taxon>Actinomycetota</taxon>
        <taxon>Actinomycetes</taxon>
        <taxon>Pseudonocardiales</taxon>
        <taxon>Pseudonocardiaceae</taxon>
        <taxon>Amycolatopsis</taxon>
    </lineage>
</organism>
<sequence>MTLTLDRPAPVRSGRLLAAAQLTGSLGDGAFLTCSVLFFTRIVGLSPAQVGLGLTLGWAVGSVAGVPLGHLADRHGARGSAVLLALATSASILTFPLVRTPLLFVLAACLYGSCQTGLAAVRQALLAALADPERRTRVRAHLQSAGNAGLAVGAGLGGLALSADTAPAYLTVFALDAAGFVVTAVLLHRLPAVARTSSPRAGEPKLAVLRDRPYALVTLLNAVLLLRMPLLSVAIPLWIVERTAAPGWTVSALFVLNTVMVVLLQVRVAGRLANIGAAARMVRRSGVLLFASCAAFALSAFGTSPWIAFAALVVGAVVQVFGEMLQSAGTWEIGFALAPADRQGQYQGFFGTGVSVARAAGPVLLSTVVIGWGLPGWLLLGAVFLGAGWAMGPAVRWARATAGARPAPQGGLGCV</sequence>
<feature type="transmembrane region" description="Helical" evidence="7">
    <location>
        <begin position="245"/>
        <end position="266"/>
    </location>
</feature>
<dbReference type="InterPro" id="IPR036259">
    <property type="entry name" value="MFS_trans_sf"/>
</dbReference>
<evidence type="ECO:0000256" key="6">
    <source>
        <dbReference type="ARBA" id="ARBA00023136"/>
    </source>
</evidence>
<feature type="transmembrane region" description="Helical" evidence="7">
    <location>
        <begin position="369"/>
        <end position="390"/>
    </location>
</feature>
<keyword evidence="9" id="KW-1185">Reference proteome</keyword>
<feature type="transmembrane region" description="Helical" evidence="7">
    <location>
        <begin position="142"/>
        <end position="162"/>
    </location>
</feature>
<evidence type="ECO:0000256" key="1">
    <source>
        <dbReference type="ARBA" id="ARBA00004651"/>
    </source>
</evidence>
<dbReference type="Proteomes" id="UP001239397">
    <property type="component" value="Chromosome"/>
</dbReference>
<dbReference type="GO" id="GO:0005886">
    <property type="term" value="C:plasma membrane"/>
    <property type="evidence" value="ECO:0007669"/>
    <property type="project" value="UniProtKB-SubCell"/>
</dbReference>
<dbReference type="Pfam" id="PF07690">
    <property type="entry name" value="MFS_1"/>
    <property type="match status" value="1"/>
</dbReference>
<dbReference type="RefSeq" id="WP_285995682.1">
    <property type="nucleotide sequence ID" value="NZ_CP127295.1"/>
</dbReference>
<evidence type="ECO:0000256" key="7">
    <source>
        <dbReference type="SAM" id="Phobius"/>
    </source>
</evidence>
<evidence type="ECO:0000256" key="4">
    <source>
        <dbReference type="ARBA" id="ARBA00022692"/>
    </source>
</evidence>
<reference evidence="8 9" key="1">
    <citation type="submission" date="2023-06" db="EMBL/GenBank/DDBJ databases">
        <authorList>
            <person name="Oyuntsetseg B."/>
            <person name="Kim S.B."/>
        </authorList>
    </citation>
    <scope>NUCLEOTIDE SEQUENCE [LARGE SCALE GENOMIC DNA]</scope>
    <source>
        <strain evidence="8 9">4-36</strain>
    </source>
</reference>
<evidence type="ECO:0000313" key="9">
    <source>
        <dbReference type="Proteomes" id="UP001239397"/>
    </source>
</evidence>
<evidence type="ECO:0000313" key="8">
    <source>
        <dbReference type="EMBL" id="WIX99199.1"/>
    </source>
</evidence>
<evidence type="ECO:0000256" key="3">
    <source>
        <dbReference type="ARBA" id="ARBA00022475"/>
    </source>
</evidence>
<dbReference type="Gene3D" id="1.20.1250.20">
    <property type="entry name" value="MFS general substrate transporter like domains"/>
    <property type="match status" value="1"/>
</dbReference>
<dbReference type="PANTHER" id="PTHR23517">
    <property type="entry name" value="RESISTANCE PROTEIN MDTM, PUTATIVE-RELATED-RELATED"/>
    <property type="match status" value="1"/>
</dbReference>
<feature type="transmembrane region" description="Helical" evidence="7">
    <location>
        <begin position="287"/>
        <end position="318"/>
    </location>
</feature>
<gene>
    <name evidence="8" type="ORF">QRX60_34825</name>
</gene>
<dbReference type="InterPro" id="IPR011701">
    <property type="entry name" value="MFS"/>
</dbReference>
<dbReference type="InterPro" id="IPR050171">
    <property type="entry name" value="MFS_Transporters"/>
</dbReference>
<dbReference type="KEGG" id="amog:QRX60_34825"/>
<feature type="transmembrane region" description="Helical" evidence="7">
    <location>
        <begin position="168"/>
        <end position="187"/>
    </location>
</feature>
<dbReference type="GO" id="GO:0022857">
    <property type="term" value="F:transmembrane transporter activity"/>
    <property type="evidence" value="ECO:0007669"/>
    <property type="project" value="InterPro"/>
</dbReference>